<organism evidence="1">
    <name type="scientific">bioreactor metagenome</name>
    <dbReference type="NCBI Taxonomy" id="1076179"/>
    <lineage>
        <taxon>unclassified sequences</taxon>
        <taxon>metagenomes</taxon>
        <taxon>ecological metagenomes</taxon>
    </lineage>
</organism>
<dbReference type="InterPro" id="IPR011042">
    <property type="entry name" value="6-blade_b-propeller_TolB-like"/>
</dbReference>
<dbReference type="EMBL" id="VSSQ01000251">
    <property type="protein sequence ID" value="MPL88151.1"/>
    <property type="molecule type" value="Genomic_DNA"/>
</dbReference>
<evidence type="ECO:0008006" key="2">
    <source>
        <dbReference type="Google" id="ProtNLM"/>
    </source>
</evidence>
<dbReference type="SUPFAM" id="SSF69304">
    <property type="entry name" value="Tricorn protease N-terminal domain"/>
    <property type="match status" value="1"/>
</dbReference>
<dbReference type="AlphaFoldDB" id="A0A644VA82"/>
<evidence type="ECO:0000313" key="1">
    <source>
        <dbReference type="EMBL" id="MPL88151.1"/>
    </source>
</evidence>
<sequence length="954" mass="111294">MISSRKRSLNIPQSQRLKGFWLLVFGILFLSNTHLQAQYYNTGVENSSIKWRQINTPKFQIIYPDFYETKAQEFASVLDTLYGVIGKSLNTIPPKVPFLLHTNTAYYNGLSVWAPKRIELWTTSSPTNYPYPWSWQLAIHEWRHSVQVYALKHGAAKTLINIFGEHIYGILLAAYIPTWFLEGDAVVAETALTPTGRGKTPDFNMYFKAQTLEKGAYNYDKALLGSMKDYVPDSYIFGYHLASFGRELYGKDIWAYMLENVGRNFWKIQTFGHSQKKGFNIKTQRLYNQMMDTLSKRWEEEDRKNIETRDSLTHIKKLGKLKRYYTNYSSPKQINDSTIIAIKTSNFKPSKLVSLTLNDEEDILSPGRILHSYIDAKDNHLLWSELKSHYRWEHENYSDIFEYNIETKTYNQITFNKRYYTPAYNPNNLNIIAAIEDDSINNQHLVIIDKTKGEIIKRLPNQDPYSKFSYPCWSQDNSEIYLIKSNQYGKSIVKYRINDNNIQTTIIHPSFRNISKPLHYKDRLFFIGHYDNTYQVYSIDLKDTSSTLTQHTQSRFGVMDFIIFNDSLVLSDYSAGGKTITYQRLIDFKKISLGSPSISFPQADIITKQEDFIFSEEHIKDTLWESKKYNKLSLLFHFHSWAPLYINAQSQDINMGVSAFSQNLLGTSVFEGGFKYIYADKRDEYFVNYTYSGFYPIIKASFKYGQRNIVFDTLYNSDFYATWDEYNTAFSIDFPYSWSDKNWFKEARYSVLYSYRNISPRYNFNESLTLFHTIGFGLQWSAIRAMANNDITPTLGQTFSLRVQKSITTDNANIIAINSSSYIPSLFLNHSIGLDIGFQKNTPTIYYFPNEVAFTSGVIGKFPSTYYGGKISYNMPLAYPDYAIWKLLYIKRVFSRGFFDFGYFDKEYLSSVGVDLKMNFHIFRIEQELQFGVRIGYVTQLKDVFANILFNINI</sequence>
<gene>
    <name evidence="1" type="ORF">SDC9_34167</name>
</gene>
<name>A0A644VA82_9ZZZZ</name>
<proteinExistence type="predicted"/>
<protein>
    <recommendedName>
        <fullName evidence="2">Protein TolB</fullName>
    </recommendedName>
</protein>
<reference evidence="1" key="1">
    <citation type="submission" date="2019-08" db="EMBL/GenBank/DDBJ databases">
        <authorList>
            <person name="Kucharzyk K."/>
            <person name="Murdoch R.W."/>
            <person name="Higgins S."/>
            <person name="Loffler F."/>
        </authorList>
    </citation>
    <scope>NUCLEOTIDE SEQUENCE</scope>
</reference>
<comment type="caution">
    <text evidence="1">The sequence shown here is derived from an EMBL/GenBank/DDBJ whole genome shotgun (WGS) entry which is preliminary data.</text>
</comment>
<dbReference type="Gene3D" id="2.120.10.30">
    <property type="entry name" value="TolB, C-terminal domain"/>
    <property type="match status" value="1"/>
</dbReference>
<accession>A0A644VA82</accession>